<dbReference type="InterPro" id="IPR007214">
    <property type="entry name" value="YbaK/aa-tRNA-synth-assoc-dom"/>
</dbReference>
<organism evidence="2 3">
    <name type="scientific">Endozoicomonas numazuensis</name>
    <dbReference type="NCBI Taxonomy" id="1137799"/>
    <lineage>
        <taxon>Bacteria</taxon>
        <taxon>Pseudomonadati</taxon>
        <taxon>Pseudomonadota</taxon>
        <taxon>Gammaproteobacteria</taxon>
        <taxon>Oceanospirillales</taxon>
        <taxon>Endozoicomonadaceae</taxon>
        <taxon>Endozoicomonas</taxon>
    </lineage>
</organism>
<dbReference type="RefSeq" id="WP_034842843.1">
    <property type="nucleotide sequence ID" value="NZ_JOKH01000010.1"/>
</dbReference>
<reference evidence="2 3" key="1">
    <citation type="submission" date="2014-06" db="EMBL/GenBank/DDBJ databases">
        <title>Whole Genome Sequences of Three Symbiotic Endozoicomonas Bacteria.</title>
        <authorList>
            <person name="Neave M.J."/>
            <person name="Apprill A."/>
            <person name="Voolstra C.R."/>
        </authorList>
    </citation>
    <scope>NUCLEOTIDE SEQUENCE [LARGE SCALE GENOMIC DNA]</scope>
    <source>
        <strain evidence="2 3">DSM 25634</strain>
    </source>
</reference>
<proteinExistence type="predicted"/>
<dbReference type="CDD" id="cd04332">
    <property type="entry name" value="YbaK_like"/>
    <property type="match status" value="1"/>
</dbReference>
<dbReference type="Pfam" id="PF04073">
    <property type="entry name" value="tRNA_edit"/>
    <property type="match status" value="1"/>
</dbReference>
<evidence type="ECO:0000313" key="3">
    <source>
        <dbReference type="Proteomes" id="UP000028073"/>
    </source>
</evidence>
<evidence type="ECO:0000313" key="2">
    <source>
        <dbReference type="EMBL" id="KEQ12145.1"/>
    </source>
</evidence>
<feature type="domain" description="YbaK/aminoacyl-tRNA synthetase-associated" evidence="1">
    <location>
        <begin position="22"/>
        <end position="141"/>
    </location>
</feature>
<dbReference type="eggNOG" id="COG2606">
    <property type="taxonomic scope" value="Bacteria"/>
</dbReference>
<sequence>MAEQRVVDYLDHHRVAFSTCRHPPAFTAQEIAEKAHISGHNLAKTVVVKLDGKLALCILPATERVNFSQLRHAAGSHTAELAAEEEFASAFGHCELGATPPFGDLFGLPVFAVDSLDKGSFVAFNSGDSSELLVMGWQDFHELVHPVVLSRQQKAAIA</sequence>
<dbReference type="Gene3D" id="3.90.960.10">
    <property type="entry name" value="YbaK/aminoacyl-tRNA synthetase-associated domain"/>
    <property type="match status" value="1"/>
</dbReference>
<dbReference type="Proteomes" id="UP000028073">
    <property type="component" value="Unassembled WGS sequence"/>
</dbReference>
<dbReference type="GO" id="GO:0002161">
    <property type="term" value="F:aminoacyl-tRNA deacylase activity"/>
    <property type="evidence" value="ECO:0007669"/>
    <property type="project" value="InterPro"/>
</dbReference>
<gene>
    <name evidence="2" type="ORF">GZ78_27210</name>
</gene>
<dbReference type="OrthoDB" id="9786549at2"/>
<keyword evidence="3" id="KW-1185">Reference proteome</keyword>
<dbReference type="InterPro" id="IPR036754">
    <property type="entry name" value="YbaK/aa-tRNA-synt-asso_dom_sf"/>
</dbReference>
<dbReference type="STRING" id="1137799.GZ78_27210"/>
<accession>A0A081N122</accession>
<evidence type="ECO:0000259" key="1">
    <source>
        <dbReference type="Pfam" id="PF04073"/>
    </source>
</evidence>
<name>A0A081N122_9GAMM</name>
<protein>
    <recommendedName>
        <fullName evidence="1">YbaK/aminoacyl-tRNA synthetase-associated domain-containing protein</fullName>
    </recommendedName>
</protein>
<dbReference type="SUPFAM" id="SSF55826">
    <property type="entry name" value="YbaK/ProRS associated domain"/>
    <property type="match status" value="1"/>
</dbReference>
<dbReference type="AlphaFoldDB" id="A0A081N122"/>
<comment type="caution">
    <text evidence="2">The sequence shown here is derived from an EMBL/GenBank/DDBJ whole genome shotgun (WGS) entry which is preliminary data.</text>
</comment>
<dbReference type="EMBL" id="JOKH01000010">
    <property type="protein sequence ID" value="KEQ12145.1"/>
    <property type="molecule type" value="Genomic_DNA"/>
</dbReference>